<protein>
    <submittedName>
        <fullName evidence="1">Uncharacterized protein</fullName>
    </submittedName>
</protein>
<keyword evidence="2" id="KW-1185">Reference proteome</keyword>
<accession>A0ACB6YZR0</accession>
<comment type="caution">
    <text evidence="1">The sequence shown here is derived from an EMBL/GenBank/DDBJ whole genome shotgun (WGS) entry which is preliminary data.</text>
</comment>
<organism evidence="1 2">
    <name type="scientific">Thelephora ganbajun</name>
    <name type="common">Ganba fungus</name>
    <dbReference type="NCBI Taxonomy" id="370292"/>
    <lineage>
        <taxon>Eukaryota</taxon>
        <taxon>Fungi</taxon>
        <taxon>Dikarya</taxon>
        <taxon>Basidiomycota</taxon>
        <taxon>Agaricomycotina</taxon>
        <taxon>Agaricomycetes</taxon>
        <taxon>Thelephorales</taxon>
        <taxon>Thelephoraceae</taxon>
        <taxon>Thelephora</taxon>
    </lineage>
</organism>
<dbReference type="Proteomes" id="UP000886501">
    <property type="component" value="Unassembled WGS sequence"/>
</dbReference>
<dbReference type="EMBL" id="MU118335">
    <property type="protein sequence ID" value="KAF9642866.1"/>
    <property type="molecule type" value="Genomic_DNA"/>
</dbReference>
<proteinExistence type="predicted"/>
<evidence type="ECO:0000313" key="1">
    <source>
        <dbReference type="EMBL" id="KAF9642866.1"/>
    </source>
</evidence>
<reference evidence="1" key="2">
    <citation type="journal article" date="2020" name="Nat. Commun.">
        <title>Large-scale genome sequencing of mycorrhizal fungi provides insights into the early evolution of symbiotic traits.</title>
        <authorList>
            <person name="Miyauchi S."/>
            <person name="Kiss E."/>
            <person name="Kuo A."/>
            <person name="Drula E."/>
            <person name="Kohler A."/>
            <person name="Sanchez-Garcia M."/>
            <person name="Morin E."/>
            <person name="Andreopoulos B."/>
            <person name="Barry K.W."/>
            <person name="Bonito G."/>
            <person name="Buee M."/>
            <person name="Carver A."/>
            <person name="Chen C."/>
            <person name="Cichocki N."/>
            <person name="Clum A."/>
            <person name="Culley D."/>
            <person name="Crous P.W."/>
            <person name="Fauchery L."/>
            <person name="Girlanda M."/>
            <person name="Hayes R.D."/>
            <person name="Keri Z."/>
            <person name="LaButti K."/>
            <person name="Lipzen A."/>
            <person name="Lombard V."/>
            <person name="Magnuson J."/>
            <person name="Maillard F."/>
            <person name="Murat C."/>
            <person name="Nolan M."/>
            <person name="Ohm R.A."/>
            <person name="Pangilinan J."/>
            <person name="Pereira M.F."/>
            <person name="Perotto S."/>
            <person name="Peter M."/>
            <person name="Pfister S."/>
            <person name="Riley R."/>
            <person name="Sitrit Y."/>
            <person name="Stielow J.B."/>
            <person name="Szollosi G."/>
            <person name="Zifcakova L."/>
            <person name="Stursova M."/>
            <person name="Spatafora J.W."/>
            <person name="Tedersoo L."/>
            <person name="Vaario L.M."/>
            <person name="Yamada A."/>
            <person name="Yan M."/>
            <person name="Wang P."/>
            <person name="Xu J."/>
            <person name="Bruns T."/>
            <person name="Baldrian P."/>
            <person name="Vilgalys R."/>
            <person name="Dunand C."/>
            <person name="Henrissat B."/>
            <person name="Grigoriev I.V."/>
            <person name="Hibbett D."/>
            <person name="Nagy L.G."/>
            <person name="Martin F.M."/>
        </authorList>
    </citation>
    <scope>NUCLEOTIDE SEQUENCE</scope>
    <source>
        <strain evidence="1">P2</strain>
    </source>
</reference>
<gene>
    <name evidence="1" type="ORF">BDM02DRAFT_3132812</name>
</gene>
<sequence>MDLTISINKEGTDGWEREGVGLDQVVESHPWPMEMLVDAVISQSDNDFPCRQYASGCSFDDIVWQQAIGASKNMDHTRCGRDMADDEKVLFDLVQAGLIDHQDFDEPHKWSSRSIRYSAVVADRLWALHESDRSRNDRLESELKELKGTVALLNTRLLALDRHSFEGHKKVNTELGKANERLNRHRRCVDLLQEKHNGLVMFTTNLLDSIELHRRSLIALRGGMCQCSQAQTPPVDGSGAAPSFSHSPPSSPPVSPAVATVVESPVVPPPAENVEPIVVPPPSGTPCRTVVESSTTLRVITVEEEREIEDRLVGAWQDQHRSAVRQQRRSFHDYHPYRKALGSRPKYSRWLGVERDLRSKMRRARRDVESGADGDSESGSEGLSAFECDEGGDDDAKLDSLRSSPLL</sequence>
<reference evidence="1" key="1">
    <citation type="submission" date="2019-10" db="EMBL/GenBank/DDBJ databases">
        <authorList>
            <consortium name="DOE Joint Genome Institute"/>
            <person name="Kuo A."/>
            <person name="Miyauchi S."/>
            <person name="Kiss E."/>
            <person name="Drula E."/>
            <person name="Kohler A."/>
            <person name="Sanchez-Garcia M."/>
            <person name="Andreopoulos B."/>
            <person name="Barry K.W."/>
            <person name="Bonito G."/>
            <person name="Buee M."/>
            <person name="Carver A."/>
            <person name="Chen C."/>
            <person name="Cichocki N."/>
            <person name="Clum A."/>
            <person name="Culley D."/>
            <person name="Crous P.W."/>
            <person name="Fauchery L."/>
            <person name="Girlanda M."/>
            <person name="Hayes R."/>
            <person name="Keri Z."/>
            <person name="Labutti K."/>
            <person name="Lipzen A."/>
            <person name="Lombard V."/>
            <person name="Magnuson J."/>
            <person name="Maillard F."/>
            <person name="Morin E."/>
            <person name="Murat C."/>
            <person name="Nolan M."/>
            <person name="Ohm R."/>
            <person name="Pangilinan J."/>
            <person name="Pereira M."/>
            <person name="Perotto S."/>
            <person name="Peter M."/>
            <person name="Riley R."/>
            <person name="Sitrit Y."/>
            <person name="Stielow B."/>
            <person name="Szollosi G."/>
            <person name="Zifcakova L."/>
            <person name="Stursova M."/>
            <person name="Spatafora J.W."/>
            <person name="Tedersoo L."/>
            <person name="Vaario L.-M."/>
            <person name="Yamada A."/>
            <person name="Yan M."/>
            <person name="Wang P."/>
            <person name="Xu J."/>
            <person name="Bruns T."/>
            <person name="Baldrian P."/>
            <person name="Vilgalys R."/>
            <person name="Henrissat B."/>
            <person name="Grigoriev I.V."/>
            <person name="Hibbett D."/>
            <person name="Nagy L.G."/>
            <person name="Martin F.M."/>
        </authorList>
    </citation>
    <scope>NUCLEOTIDE SEQUENCE</scope>
    <source>
        <strain evidence="1">P2</strain>
    </source>
</reference>
<evidence type="ECO:0000313" key="2">
    <source>
        <dbReference type="Proteomes" id="UP000886501"/>
    </source>
</evidence>
<name>A0ACB6YZR0_THEGA</name>